<evidence type="ECO:0000256" key="4">
    <source>
        <dbReference type="ARBA" id="ARBA00016202"/>
    </source>
</evidence>
<comment type="subunit">
    <text evidence="3">Monomer.</text>
</comment>
<evidence type="ECO:0000256" key="6">
    <source>
        <dbReference type="ARBA" id="ARBA00022729"/>
    </source>
</evidence>
<dbReference type="SUPFAM" id="SSF89392">
    <property type="entry name" value="Prokaryotic lipoproteins and lipoprotein localization factors"/>
    <property type="match status" value="1"/>
</dbReference>
<sequence length="193" mass="21004">MRLRSILPVLLVVFLAGCATTPPAPPVPPDQAAAAALSRWQVTGKIGVTQGKTRHFAAINSWVQSGDHFDIRLSSTLFGLGAARLTGTPGHIRIIQGDDVYLSDAPDKLVREALKLPLPVSALPWWARGLPLPGQPWTQAPESAPGTRQFNQLGWEVVASRFTPVNGITLPTRVDLSRDNLRIRLVITTWQLN</sequence>
<evidence type="ECO:0000256" key="7">
    <source>
        <dbReference type="ARBA" id="ARBA00022927"/>
    </source>
</evidence>
<evidence type="ECO:0000313" key="14">
    <source>
        <dbReference type="EMBL" id="XDT72487.1"/>
    </source>
</evidence>
<evidence type="ECO:0000256" key="5">
    <source>
        <dbReference type="ARBA" id="ARBA00022448"/>
    </source>
</evidence>
<evidence type="ECO:0000256" key="2">
    <source>
        <dbReference type="ARBA" id="ARBA00009696"/>
    </source>
</evidence>
<evidence type="ECO:0000256" key="9">
    <source>
        <dbReference type="ARBA" id="ARBA00023139"/>
    </source>
</evidence>
<evidence type="ECO:0000256" key="12">
    <source>
        <dbReference type="ARBA" id="ARBA00023288"/>
    </source>
</evidence>
<organism evidence="14">
    <name type="scientific">Thermohahella caldifontis</name>
    <dbReference type="NCBI Taxonomy" id="3142973"/>
    <lineage>
        <taxon>Bacteria</taxon>
        <taxon>Pseudomonadati</taxon>
        <taxon>Pseudomonadota</taxon>
        <taxon>Gammaproteobacteria</taxon>
        <taxon>Oceanospirillales</taxon>
        <taxon>Hahellaceae</taxon>
        <taxon>Thermohahella</taxon>
    </lineage>
</organism>
<dbReference type="Pfam" id="PF03550">
    <property type="entry name" value="LolB"/>
    <property type="match status" value="1"/>
</dbReference>
<keyword evidence="7" id="KW-0653">Protein transport</keyword>
<feature type="chain" id="PRO_5044285375" description="Outer-membrane lipoprotein LolB" evidence="13">
    <location>
        <begin position="25"/>
        <end position="193"/>
    </location>
</feature>
<gene>
    <name evidence="14" type="primary">lolB</name>
    <name evidence="14" type="ORF">AAIA72_00430</name>
</gene>
<reference evidence="14" key="1">
    <citation type="submission" date="2024-05" db="EMBL/GenBank/DDBJ databases">
        <title>Genome sequencing of novel strain.</title>
        <authorList>
            <person name="Ganbat D."/>
            <person name="Ganbat S."/>
            <person name="Lee S.-J."/>
        </authorList>
    </citation>
    <scope>NUCLEOTIDE SEQUENCE</scope>
    <source>
        <strain evidence="14">SMD15-11</strain>
    </source>
</reference>
<dbReference type="CDD" id="cd16326">
    <property type="entry name" value="LolB"/>
    <property type="match status" value="1"/>
</dbReference>
<dbReference type="InterPro" id="IPR029046">
    <property type="entry name" value="LolA/LolB/LppX"/>
</dbReference>
<comment type="similarity">
    <text evidence="2">Belongs to the LolB family.</text>
</comment>
<keyword evidence="5" id="KW-0813">Transport</keyword>
<keyword evidence="11" id="KW-0998">Cell outer membrane</keyword>
<keyword evidence="9" id="KW-0564">Palmitate</keyword>
<dbReference type="KEGG" id="tcd:AAIA72_00430"/>
<dbReference type="EMBL" id="CP154858">
    <property type="protein sequence ID" value="XDT72487.1"/>
    <property type="molecule type" value="Genomic_DNA"/>
</dbReference>
<evidence type="ECO:0000256" key="8">
    <source>
        <dbReference type="ARBA" id="ARBA00023136"/>
    </source>
</evidence>
<dbReference type="GO" id="GO:0015031">
    <property type="term" value="P:protein transport"/>
    <property type="evidence" value="ECO:0007669"/>
    <property type="project" value="UniProtKB-KW"/>
</dbReference>
<dbReference type="NCBIfam" id="TIGR00548">
    <property type="entry name" value="lolB"/>
    <property type="match status" value="1"/>
</dbReference>
<evidence type="ECO:0000256" key="11">
    <source>
        <dbReference type="ARBA" id="ARBA00023237"/>
    </source>
</evidence>
<evidence type="ECO:0000256" key="13">
    <source>
        <dbReference type="SAM" id="SignalP"/>
    </source>
</evidence>
<dbReference type="InterPro" id="IPR004565">
    <property type="entry name" value="OM_lipoprot_LolB"/>
</dbReference>
<protein>
    <recommendedName>
        <fullName evidence="4">Outer-membrane lipoprotein LolB</fullName>
    </recommendedName>
</protein>
<proteinExistence type="inferred from homology"/>
<dbReference type="PROSITE" id="PS51257">
    <property type="entry name" value="PROKAR_LIPOPROTEIN"/>
    <property type="match status" value="1"/>
</dbReference>
<evidence type="ECO:0000256" key="1">
    <source>
        <dbReference type="ARBA" id="ARBA00004459"/>
    </source>
</evidence>
<comment type="subcellular location">
    <subcellularLocation>
        <location evidence="1">Cell outer membrane</location>
        <topology evidence="1">Lipid-anchor</topology>
    </subcellularLocation>
</comment>
<evidence type="ECO:0000256" key="3">
    <source>
        <dbReference type="ARBA" id="ARBA00011245"/>
    </source>
</evidence>
<dbReference type="Gene3D" id="2.50.20.10">
    <property type="entry name" value="Lipoprotein localisation LolA/LolB/LppX"/>
    <property type="match status" value="1"/>
</dbReference>
<keyword evidence="10" id="KW-0143">Chaperone</keyword>
<accession>A0AB39UVZ4</accession>
<keyword evidence="12 14" id="KW-0449">Lipoprotein</keyword>
<dbReference type="GO" id="GO:0009279">
    <property type="term" value="C:cell outer membrane"/>
    <property type="evidence" value="ECO:0007669"/>
    <property type="project" value="UniProtKB-SubCell"/>
</dbReference>
<dbReference type="AlphaFoldDB" id="A0AB39UVZ4"/>
<name>A0AB39UVZ4_9GAMM</name>
<feature type="signal peptide" evidence="13">
    <location>
        <begin position="1"/>
        <end position="24"/>
    </location>
</feature>
<evidence type="ECO:0000256" key="10">
    <source>
        <dbReference type="ARBA" id="ARBA00023186"/>
    </source>
</evidence>
<dbReference type="RefSeq" id="WP_369601493.1">
    <property type="nucleotide sequence ID" value="NZ_CP154858.1"/>
</dbReference>
<keyword evidence="6 13" id="KW-0732">Signal</keyword>
<keyword evidence="8" id="KW-0472">Membrane</keyword>